<accession>A0ABZ0US79</accession>
<evidence type="ECO:0000256" key="2">
    <source>
        <dbReference type="ARBA" id="ARBA00022603"/>
    </source>
</evidence>
<reference evidence="5" key="1">
    <citation type="submission" date="2022-10" db="EMBL/GenBank/DDBJ databases">
        <title>Host association and intracellularity evolved multiple times independently in the Rickettsiales.</title>
        <authorList>
            <person name="Castelli M."/>
            <person name="Nardi T."/>
            <person name="Gammuto L."/>
            <person name="Bellinzona G."/>
            <person name="Sabaneyeva E."/>
            <person name="Potekhin A."/>
            <person name="Serra V."/>
            <person name="Petroni G."/>
            <person name="Sassera D."/>
        </authorList>
    </citation>
    <scope>NUCLEOTIDE SEQUENCE [LARGE SCALE GENOMIC DNA]</scope>
    <source>
        <strain evidence="5">US_Bl 11III1</strain>
    </source>
</reference>
<keyword evidence="6" id="KW-1185">Reference proteome</keyword>
<dbReference type="PANTHER" id="PTHR43591:SF24">
    <property type="entry name" value="2-METHOXY-6-POLYPRENYL-1,4-BENZOQUINOL METHYLASE, MITOCHONDRIAL"/>
    <property type="match status" value="1"/>
</dbReference>
<dbReference type="InterPro" id="IPR004033">
    <property type="entry name" value="UbiE/COQ5_MeTrFase"/>
</dbReference>
<organism evidence="5 6">
    <name type="scientific">Candidatus Fokinia crypta</name>
    <dbReference type="NCBI Taxonomy" id="1920990"/>
    <lineage>
        <taxon>Bacteria</taxon>
        <taxon>Pseudomonadati</taxon>
        <taxon>Pseudomonadota</taxon>
        <taxon>Alphaproteobacteria</taxon>
        <taxon>Rickettsiales</taxon>
        <taxon>Candidatus Midichloriaceae</taxon>
        <taxon>Candidatus Fokinia</taxon>
    </lineage>
</organism>
<gene>
    <name evidence="5" type="ORF">Fokcrypt_00541</name>
</gene>
<keyword evidence="2" id="KW-0489">Methyltransferase</keyword>
<dbReference type="Proteomes" id="UP001325140">
    <property type="component" value="Chromosome"/>
</dbReference>
<name>A0ABZ0US79_9RICK</name>
<dbReference type="PROSITE" id="PS51608">
    <property type="entry name" value="SAM_MT_UBIE"/>
    <property type="match status" value="1"/>
</dbReference>
<keyword evidence="1" id="KW-0474">Menaquinone biosynthesis</keyword>
<evidence type="ECO:0000256" key="4">
    <source>
        <dbReference type="ARBA" id="ARBA00022691"/>
    </source>
</evidence>
<evidence type="ECO:0000256" key="1">
    <source>
        <dbReference type="ARBA" id="ARBA00022428"/>
    </source>
</evidence>
<dbReference type="CDD" id="cd02440">
    <property type="entry name" value="AdoMet_MTases"/>
    <property type="match status" value="1"/>
</dbReference>
<dbReference type="Gene3D" id="3.40.50.150">
    <property type="entry name" value="Vaccinia Virus protein VP39"/>
    <property type="match status" value="1"/>
</dbReference>
<evidence type="ECO:0000256" key="3">
    <source>
        <dbReference type="ARBA" id="ARBA00022679"/>
    </source>
</evidence>
<dbReference type="RefSeq" id="WP_323721990.1">
    <property type="nucleotide sequence ID" value="NZ_CP110343.1"/>
</dbReference>
<protein>
    <submittedName>
        <fullName evidence="5">Ubiquinone/menaquinone biosynthesis C-methyltransferase UbiE</fullName>
    </submittedName>
</protein>
<keyword evidence="5" id="KW-0830">Ubiquinone</keyword>
<evidence type="ECO:0000313" key="6">
    <source>
        <dbReference type="Proteomes" id="UP001325140"/>
    </source>
</evidence>
<evidence type="ECO:0000313" key="5">
    <source>
        <dbReference type="EMBL" id="WPX98013.1"/>
    </source>
</evidence>
<dbReference type="NCBIfam" id="TIGR01934">
    <property type="entry name" value="MenG_MenH_UbiE"/>
    <property type="match status" value="1"/>
</dbReference>
<dbReference type="PANTHER" id="PTHR43591">
    <property type="entry name" value="METHYLTRANSFERASE"/>
    <property type="match status" value="1"/>
</dbReference>
<dbReference type="InterPro" id="IPR029063">
    <property type="entry name" value="SAM-dependent_MTases_sf"/>
</dbReference>
<keyword evidence="3" id="KW-0808">Transferase</keyword>
<sequence length="234" mass="26810">MKDSFVKKVFSDVNEKYRIMNDIMSFGIHRLWRRKFMECFGDVEAKILIDVAGGTGDIAKRFIKKGGEKVLVVDNNQDMLKRGLMDVLDSGELFLLDSIKWELGDSVDLNVSEQFDFYSNAFGLRNSSSYMDTISNSFKVVKGGGKILFMDFLNPRYEKHSVLMTAHEHYLRYIIPVLGKIFANNYDAYHYLSNSIMGFVSREWILDMLAKFGGCNIKCNVMNNVCAIYSCTKP</sequence>
<proteinExistence type="predicted"/>
<dbReference type="Pfam" id="PF01209">
    <property type="entry name" value="Ubie_methyltran"/>
    <property type="match status" value="1"/>
</dbReference>
<dbReference type="EMBL" id="CP110343">
    <property type="protein sequence ID" value="WPX98013.1"/>
    <property type="molecule type" value="Genomic_DNA"/>
</dbReference>
<keyword evidence="4" id="KW-0949">S-adenosyl-L-methionine</keyword>
<dbReference type="SUPFAM" id="SSF53335">
    <property type="entry name" value="S-adenosyl-L-methionine-dependent methyltransferases"/>
    <property type="match status" value="1"/>
</dbReference>